<keyword evidence="4 6" id="KW-1133">Transmembrane helix</keyword>
<dbReference type="InterPro" id="IPR035952">
    <property type="entry name" value="Rhomboid-like_sf"/>
</dbReference>
<evidence type="ECO:0000313" key="10">
    <source>
        <dbReference type="Proteomes" id="UP000075714"/>
    </source>
</evidence>
<comment type="caution">
    <text evidence="6">Lacks conserved residue(s) required for the propagation of feature annotation.</text>
</comment>
<evidence type="ECO:0000256" key="7">
    <source>
        <dbReference type="SAM" id="MobiDB-lite"/>
    </source>
</evidence>
<accession>A0A150G4E7</accession>
<evidence type="ECO:0000256" key="5">
    <source>
        <dbReference type="ARBA" id="ARBA00023136"/>
    </source>
</evidence>
<evidence type="ECO:0000256" key="6">
    <source>
        <dbReference type="RuleBase" id="RU362115"/>
    </source>
</evidence>
<reference evidence="10" key="1">
    <citation type="journal article" date="2016" name="Nat. Commun.">
        <title>The Gonium pectorale genome demonstrates co-option of cell cycle regulation during the evolution of multicellularity.</title>
        <authorList>
            <person name="Hanschen E.R."/>
            <person name="Marriage T.N."/>
            <person name="Ferris P.J."/>
            <person name="Hamaji T."/>
            <person name="Toyoda A."/>
            <person name="Fujiyama A."/>
            <person name="Neme R."/>
            <person name="Noguchi H."/>
            <person name="Minakuchi Y."/>
            <person name="Suzuki M."/>
            <person name="Kawai-Toyooka H."/>
            <person name="Smith D.R."/>
            <person name="Sparks H."/>
            <person name="Anderson J."/>
            <person name="Bakaric R."/>
            <person name="Luria V."/>
            <person name="Karger A."/>
            <person name="Kirschner M.W."/>
            <person name="Durand P.M."/>
            <person name="Michod R.E."/>
            <person name="Nozaki H."/>
            <person name="Olson B.J."/>
        </authorList>
    </citation>
    <scope>NUCLEOTIDE SEQUENCE [LARGE SCALE GENOMIC DNA]</scope>
    <source>
        <strain evidence="10">NIES-2863</strain>
    </source>
</reference>
<feature type="region of interest" description="Disordered" evidence="7">
    <location>
        <begin position="59"/>
        <end position="137"/>
    </location>
</feature>
<dbReference type="InterPro" id="IPR022764">
    <property type="entry name" value="Peptidase_S54_rhomboid_dom"/>
</dbReference>
<evidence type="ECO:0000256" key="3">
    <source>
        <dbReference type="ARBA" id="ARBA00022692"/>
    </source>
</evidence>
<dbReference type="SUPFAM" id="SSF144091">
    <property type="entry name" value="Rhomboid-like"/>
    <property type="match status" value="1"/>
</dbReference>
<keyword evidence="3 6" id="KW-0812">Transmembrane</keyword>
<dbReference type="GO" id="GO:0016020">
    <property type="term" value="C:membrane"/>
    <property type="evidence" value="ECO:0007669"/>
    <property type="project" value="UniProtKB-SubCell"/>
</dbReference>
<organism evidence="9 10">
    <name type="scientific">Gonium pectorale</name>
    <name type="common">Green alga</name>
    <dbReference type="NCBI Taxonomy" id="33097"/>
    <lineage>
        <taxon>Eukaryota</taxon>
        <taxon>Viridiplantae</taxon>
        <taxon>Chlorophyta</taxon>
        <taxon>core chlorophytes</taxon>
        <taxon>Chlorophyceae</taxon>
        <taxon>CS clade</taxon>
        <taxon>Chlamydomonadales</taxon>
        <taxon>Volvocaceae</taxon>
        <taxon>Gonium</taxon>
    </lineage>
</organism>
<feature type="compositionally biased region" description="Low complexity" evidence="7">
    <location>
        <begin position="120"/>
        <end position="137"/>
    </location>
</feature>
<feature type="transmembrane region" description="Helical" evidence="6">
    <location>
        <begin position="341"/>
        <end position="362"/>
    </location>
</feature>
<dbReference type="EMBL" id="LSYV01000064">
    <property type="protein sequence ID" value="KXZ44698.1"/>
    <property type="molecule type" value="Genomic_DNA"/>
</dbReference>
<evidence type="ECO:0000256" key="4">
    <source>
        <dbReference type="ARBA" id="ARBA00022989"/>
    </source>
</evidence>
<dbReference type="Proteomes" id="UP000075714">
    <property type="component" value="Unassembled WGS sequence"/>
</dbReference>
<feature type="region of interest" description="Disordered" evidence="7">
    <location>
        <begin position="266"/>
        <end position="304"/>
    </location>
</feature>
<dbReference type="OrthoDB" id="418595at2759"/>
<dbReference type="InterPro" id="IPR002610">
    <property type="entry name" value="Peptidase_S54_rhomboid-like"/>
</dbReference>
<feature type="transmembrane region" description="Helical" evidence="6">
    <location>
        <begin position="642"/>
        <end position="664"/>
    </location>
</feature>
<name>A0A150G4E7_GONPE</name>
<feature type="compositionally biased region" description="Low complexity" evidence="7">
    <location>
        <begin position="223"/>
        <end position="235"/>
    </location>
</feature>
<protein>
    <recommendedName>
        <fullName evidence="6">RHOMBOID-like protein</fullName>
        <ecNumber evidence="6">3.4.21.105</ecNumber>
    </recommendedName>
</protein>
<evidence type="ECO:0000313" key="9">
    <source>
        <dbReference type="EMBL" id="KXZ44698.1"/>
    </source>
</evidence>
<keyword evidence="6" id="KW-0720">Serine protease</keyword>
<sequence>MHHSSSVGGASFTAAVSRSAEYGSGNGLGSAATAAAAALATRLPPLLVTPGAAAALASSTSRVSRATSDDVELAAHDQESSAAAPSGSGAAAGDGGSGSRSTAAAAGGSGAPSKQLPQRQQAGTAAADEAASQEATTAAAAAEASAAAGSSAPAATGNRVELSVSVIGAAPPAAAAAAASAATAETEAGAVVGMPVLLLPPLSAQGTSSHITVVGRPAAAVGVPGGPAPATTAGSGSDGGVRRPEPGVDGVDAVANIAIAGTATAGGAARRRRRHGSTGGGASGDGDGDESGVDEEGSAGPCALPAEVRRRLRLSLGRQRMRRVRTWKDLAYSMASTRPGYWLVGTMALLAALLGCFLFMAGQYEFLRGVDLAAVTAGARATAAATPGASSATTTSALASPSPSASLPDGACWGPACLRGWLAFWRPRAARTFSFDYLRAWGGRYGPDLAAGEWWRWLSSIALHASPLHLASNLALLLVLSSYLESLYGFWRVLPVWLVAGVAGNMASAFFEAPCTLVVGSSGAVFGLLGAYAADAVINWESLPLLWLRLAGMAGLGGFMLALQLTNHGGGSSGGGSVSNASHAGGFVVGLLAALLVTPDFKARRAVKVKHLLSGLGLESSLPDQNSPAGRQVFSFWQRHRFLLYGLYGTSVAVLLMALLAVPLQLYLHTFKDLECS</sequence>
<evidence type="ECO:0000256" key="2">
    <source>
        <dbReference type="ARBA" id="ARBA00009045"/>
    </source>
</evidence>
<feature type="transmembrane region" description="Helical" evidence="6">
    <location>
        <begin position="546"/>
        <end position="566"/>
    </location>
</feature>
<comment type="catalytic activity">
    <reaction evidence="6">
        <text>Cleaves type-1 transmembrane domains using a catalytic dyad composed of serine and histidine that are contributed by different transmembrane domains.</text>
        <dbReference type="EC" id="3.4.21.105"/>
    </reaction>
</comment>
<keyword evidence="10" id="KW-1185">Reference proteome</keyword>
<feature type="compositionally biased region" description="Low complexity" evidence="7">
    <location>
        <begin position="80"/>
        <end position="89"/>
    </location>
</feature>
<keyword evidence="5 6" id="KW-0472">Membrane</keyword>
<comment type="subcellular location">
    <subcellularLocation>
        <location evidence="1 6">Membrane</location>
        <topology evidence="1 6">Multi-pass membrane protein</topology>
    </subcellularLocation>
</comment>
<feature type="transmembrane region" description="Helical" evidence="6">
    <location>
        <begin position="578"/>
        <end position="598"/>
    </location>
</feature>
<feature type="region of interest" description="Disordered" evidence="7">
    <location>
        <begin position="223"/>
        <end position="248"/>
    </location>
</feature>
<feature type="transmembrane region" description="Helical" evidence="6">
    <location>
        <begin position="517"/>
        <end position="534"/>
    </location>
</feature>
<dbReference type="EC" id="3.4.21.105" evidence="6"/>
<dbReference type="STRING" id="33097.A0A150G4E7"/>
<dbReference type="GO" id="GO:0004252">
    <property type="term" value="F:serine-type endopeptidase activity"/>
    <property type="evidence" value="ECO:0007669"/>
    <property type="project" value="InterPro"/>
</dbReference>
<dbReference type="GO" id="GO:0006508">
    <property type="term" value="P:proteolysis"/>
    <property type="evidence" value="ECO:0007669"/>
    <property type="project" value="UniProtKB-KW"/>
</dbReference>
<evidence type="ECO:0000259" key="8">
    <source>
        <dbReference type="Pfam" id="PF01694"/>
    </source>
</evidence>
<keyword evidence="6" id="KW-0645">Protease</keyword>
<proteinExistence type="inferred from homology"/>
<comment type="caution">
    <text evidence="9">The sequence shown here is derived from an EMBL/GenBank/DDBJ whole genome shotgun (WGS) entry which is preliminary data.</text>
</comment>
<dbReference type="Pfam" id="PF01694">
    <property type="entry name" value="Rhomboid"/>
    <property type="match status" value="1"/>
</dbReference>
<gene>
    <name evidence="9" type="ORF">GPECTOR_63g26</name>
</gene>
<dbReference type="AlphaFoldDB" id="A0A150G4E7"/>
<dbReference type="PANTHER" id="PTHR22936:SF99">
    <property type="entry name" value="RHOMBOID-LIKE PROTEASE"/>
    <property type="match status" value="1"/>
</dbReference>
<dbReference type="Gene3D" id="1.20.1540.10">
    <property type="entry name" value="Rhomboid-like"/>
    <property type="match status" value="1"/>
</dbReference>
<feature type="domain" description="Peptidase S54 rhomboid" evidence="8">
    <location>
        <begin position="452"/>
        <end position="597"/>
    </location>
</feature>
<keyword evidence="6" id="KW-0378">Hydrolase</keyword>
<feature type="compositionally biased region" description="Acidic residues" evidence="7">
    <location>
        <begin position="286"/>
        <end position="297"/>
    </location>
</feature>
<evidence type="ECO:0000256" key="1">
    <source>
        <dbReference type="ARBA" id="ARBA00004141"/>
    </source>
</evidence>
<comment type="similarity">
    <text evidence="2 6">Belongs to the peptidase S54 family.</text>
</comment>
<dbReference type="PANTHER" id="PTHR22936">
    <property type="entry name" value="RHOMBOID-RELATED"/>
    <property type="match status" value="1"/>
</dbReference>
<comment type="function">
    <text evidence="6">Serine protease involved in intramembrane proteolysis.</text>
</comment>